<keyword evidence="8 14" id="KW-0862">Zinc</keyword>
<dbReference type="GO" id="GO:0004896">
    <property type="term" value="F:cytokine receptor activity"/>
    <property type="evidence" value="ECO:0007669"/>
    <property type="project" value="TreeGrafter"/>
</dbReference>
<feature type="signal peptide" evidence="14">
    <location>
        <begin position="1"/>
        <end position="21"/>
    </location>
</feature>
<keyword evidence="13" id="KW-0325">Glycoprotein</keyword>
<comment type="domain">
    <text evidence="14">The box 1 motif is required for JAK interaction and/or activation.</text>
</comment>
<dbReference type="GO" id="GO:0019955">
    <property type="term" value="F:cytokine binding"/>
    <property type="evidence" value="ECO:0007669"/>
    <property type="project" value="TreeGrafter"/>
</dbReference>
<evidence type="ECO:0000256" key="7">
    <source>
        <dbReference type="ARBA" id="ARBA00022737"/>
    </source>
</evidence>
<evidence type="ECO:0000259" key="15">
    <source>
        <dbReference type="PROSITE" id="PS50853"/>
    </source>
</evidence>
<keyword evidence="10 14" id="KW-0472">Membrane</keyword>
<evidence type="ECO:0000256" key="13">
    <source>
        <dbReference type="ARBA" id="ARBA00023180"/>
    </source>
</evidence>
<reference evidence="17" key="2">
    <citation type="submission" date="2019-02" db="EMBL/GenBank/DDBJ databases">
        <title>Opniocepnalus argus Var Kimnra genome.</title>
        <authorList>
            <person name="Zhou C."/>
            <person name="Xiao S."/>
        </authorList>
    </citation>
    <scope>NUCLEOTIDE SEQUENCE [LARGE SCALE GENOMIC DNA]</scope>
</reference>
<feature type="domain" description="Fibronectin type-III" evidence="15">
    <location>
        <begin position="126"/>
        <end position="225"/>
    </location>
</feature>
<evidence type="ECO:0000256" key="2">
    <source>
        <dbReference type="ARBA" id="ARBA00007885"/>
    </source>
</evidence>
<comment type="domain">
    <text evidence="14">The WSXWS motif appears to be necessary for proper protein folding and thereby efficient intracellular transport and cell-surface receptor binding.</text>
</comment>
<evidence type="ECO:0000256" key="4">
    <source>
        <dbReference type="ARBA" id="ARBA00022692"/>
    </source>
</evidence>
<dbReference type="SUPFAM" id="SSF49265">
    <property type="entry name" value="Fibronectin type III"/>
    <property type="match status" value="2"/>
</dbReference>
<evidence type="ECO:0000256" key="10">
    <source>
        <dbReference type="ARBA" id="ARBA00023136"/>
    </source>
</evidence>
<evidence type="ECO:0000256" key="1">
    <source>
        <dbReference type="ARBA" id="ARBA00004479"/>
    </source>
</evidence>
<protein>
    <recommendedName>
        <fullName evidence="3 14">Prolactin receptor</fullName>
        <shortName evidence="14">PRL-R</shortName>
    </recommendedName>
</protein>
<dbReference type="CDD" id="cd00063">
    <property type="entry name" value="FN3"/>
    <property type="match status" value="1"/>
</dbReference>
<dbReference type="FunFam" id="2.60.40.10:FF:000287">
    <property type="entry name" value="Prolactin receptor"/>
    <property type="match status" value="1"/>
</dbReference>
<keyword evidence="5 14" id="KW-0479">Metal-binding</keyword>
<dbReference type="GO" id="GO:0046872">
    <property type="term" value="F:metal ion binding"/>
    <property type="evidence" value="ECO:0007669"/>
    <property type="project" value="UniProtKB-KW"/>
</dbReference>
<evidence type="ECO:0000256" key="12">
    <source>
        <dbReference type="ARBA" id="ARBA00023170"/>
    </source>
</evidence>
<dbReference type="EMBL" id="CM015722">
    <property type="protein sequence ID" value="KAF3695501.1"/>
    <property type="molecule type" value="Genomic_DNA"/>
</dbReference>
<dbReference type="Pfam" id="PF00041">
    <property type="entry name" value="fn3"/>
    <property type="match status" value="1"/>
</dbReference>
<keyword evidence="9 14" id="KW-1133">Transmembrane helix</keyword>
<keyword evidence="11 14" id="KW-1015">Disulfide bond</keyword>
<dbReference type="FunFam" id="2.60.40.10:FF:000358">
    <property type="entry name" value="Prolactin receptor"/>
    <property type="match status" value="1"/>
</dbReference>
<dbReference type="InterPro" id="IPR050379">
    <property type="entry name" value="Type-I_Cytokine_Rcpt"/>
</dbReference>
<comment type="subcellular location">
    <subcellularLocation>
        <location evidence="1 14">Membrane</location>
        <topology evidence="1 14">Single-pass type I membrane protein</topology>
    </subcellularLocation>
</comment>
<comment type="similarity">
    <text evidence="2 14">Belongs to the type I cytokine receptor family. Type 1 subfamily.</text>
</comment>
<keyword evidence="12 14" id="KW-0675">Receptor</keyword>
<evidence type="ECO:0000256" key="5">
    <source>
        <dbReference type="ARBA" id="ARBA00022723"/>
    </source>
</evidence>
<dbReference type="GO" id="GO:0009897">
    <property type="term" value="C:external side of plasma membrane"/>
    <property type="evidence" value="ECO:0007669"/>
    <property type="project" value="TreeGrafter"/>
</dbReference>
<evidence type="ECO:0000313" key="16">
    <source>
        <dbReference type="EMBL" id="KAF3695501.1"/>
    </source>
</evidence>
<dbReference type="InterPro" id="IPR013783">
    <property type="entry name" value="Ig-like_fold"/>
</dbReference>
<dbReference type="Gene3D" id="2.60.40.10">
    <property type="entry name" value="Immunoglobulins"/>
    <property type="match status" value="2"/>
</dbReference>
<keyword evidence="4 14" id="KW-0812">Transmembrane</keyword>
<evidence type="ECO:0000313" key="17">
    <source>
        <dbReference type="Proteomes" id="UP000503349"/>
    </source>
</evidence>
<reference evidence="16 17" key="1">
    <citation type="submission" date="2019-02" db="EMBL/GenBank/DDBJ databases">
        <title>Opniocepnalus argus genome.</title>
        <authorList>
            <person name="Zhou C."/>
            <person name="Xiao S."/>
        </authorList>
    </citation>
    <scope>NUCLEOTIDE SEQUENCE [LARGE SCALE GENOMIC DNA]</scope>
    <source>
        <strain evidence="16">OARG1902GOOAL</strain>
        <tissue evidence="16">Muscle</tissue>
    </source>
</reference>
<gene>
    <name evidence="14" type="primary">PRLR</name>
    <name evidence="16" type="ORF">EXN66_Car011177</name>
</gene>
<comment type="function">
    <text evidence="14">This is a receptor for the anterior pituitary hormone prolactin.</text>
</comment>
<dbReference type="PROSITE" id="PS50853">
    <property type="entry name" value="FN3"/>
    <property type="match status" value="1"/>
</dbReference>
<dbReference type="Pfam" id="PF09067">
    <property type="entry name" value="EpoR_lig-bind"/>
    <property type="match status" value="1"/>
</dbReference>
<name>A0A6G1PYT5_CHAAH</name>
<feature type="chain" id="PRO_5026376438" description="Prolactin receptor" evidence="14">
    <location>
        <begin position="22"/>
        <end position="557"/>
    </location>
</feature>
<dbReference type="AlphaFoldDB" id="A0A6G1PYT5"/>
<proteinExistence type="inferred from homology"/>
<dbReference type="InterPro" id="IPR015152">
    <property type="entry name" value="Growth/epo_recpt_lig-bind"/>
</dbReference>
<evidence type="ECO:0000256" key="11">
    <source>
        <dbReference type="ARBA" id="ARBA00023157"/>
    </source>
</evidence>
<dbReference type="PANTHER" id="PTHR23036">
    <property type="entry name" value="CYTOKINE RECEPTOR"/>
    <property type="match status" value="1"/>
</dbReference>
<dbReference type="InterPro" id="IPR003961">
    <property type="entry name" value="FN3_dom"/>
</dbReference>
<keyword evidence="6 14" id="KW-0732">Signal</keyword>
<evidence type="ECO:0000256" key="8">
    <source>
        <dbReference type="ARBA" id="ARBA00022833"/>
    </source>
</evidence>
<dbReference type="Proteomes" id="UP000503349">
    <property type="component" value="Chromosome 11"/>
</dbReference>
<dbReference type="SMART" id="SM00060">
    <property type="entry name" value="FN3"/>
    <property type="match status" value="2"/>
</dbReference>
<dbReference type="InterPro" id="IPR036116">
    <property type="entry name" value="FN3_sf"/>
</dbReference>
<organism evidence="16 17">
    <name type="scientific">Channa argus</name>
    <name type="common">Northern snakehead</name>
    <name type="synonym">Ophicephalus argus</name>
    <dbReference type="NCBI Taxonomy" id="215402"/>
    <lineage>
        <taxon>Eukaryota</taxon>
        <taxon>Metazoa</taxon>
        <taxon>Chordata</taxon>
        <taxon>Craniata</taxon>
        <taxon>Vertebrata</taxon>
        <taxon>Euteleostomi</taxon>
        <taxon>Actinopterygii</taxon>
        <taxon>Neopterygii</taxon>
        <taxon>Teleostei</taxon>
        <taxon>Neoteleostei</taxon>
        <taxon>Acanthomorphata</taxon>
        <taxon>Anabantaria</taxon>
        <taxon>Anabantiformes</taxon>
        <taxon>Channoidei</taxon>
        <taxon>Channidae</taxon>
        <taxon>Channa</taxon>
    </lineage>
</organism>
<evidence type="ECO:0000256" key="14">
    <source>
        <dbReference type="RuleBase" id="RU365035"/>
    </source>
</evidence>
<keyword evidence="7" id="KW-0677">Repeat</keyword>
<keyword evidence="17" id="KW-1185">Reference proteome</keyword>
<dbReference type="PANTHER" id="PTHR23036:SF86">
    <property type="entry name" value="PROLACTIN RECEPTOR"/>
    <property type="match status" value="1"/>
</dbReference>
<dbReference type="GO" id="GO:0043235">
    <property type="term" value="C:receptor complex"/>
    <property type="evidence" value="ECO:0007669"/>
    <property type="project" value="TreeGrafter"/>
</dbReference>
<feature type="transmembrane region" description="Helical" evidence="14">
    <location>
        <begin position="232"/>
        <end position="253"/>
    </location>
</feature>
<sequence length="557" mass="63424">MRKDLELVPLTLLSVAVMCNSMSPPGKPVLLSCRSPEKETFTCWWEPGSDGGLPTMHRLFYERDNMEGTHECPDYRSAGRNSCFFDKRHTSIWVEYYLIVVASNALGNATSDPFKVDVMEIVEPNPPENVTLLLEERENSPCLDVRWEPPPNTDTKSGWVTIKYELRVKEENDDQWKEYTSGRQTHFILHNIRTGVMYMVQVRCRLDHGSWSQWSNSTYVKIPNYFQKEKPFWILISILTAVSFMTATCILVTKRKYVTQRLLPPVPGPKIRGVDVHLLQSGRAEDIANALIIHQNFPPTVALEDKIEEYITVSDNDDGLLPDTFHSQKSQKSFILHSGFHMDLEIQCKESSADQNAWEEAEEGKETVKMPLSGETLSNTETYQLPTQKQLCPGINFINTDTPYPNPSNHNMAAENLIQPLANNSYVDIQRHENLQMVDVNQVDEVNQVDYSMVKEVKGGNILIVESEKVPGYMDIWRPQENIPEDYSRVKEVDSDNVVVLQKHSVSNDSSFREKGVHYIDCNNQKLRNPHVTTPSKVGVCTELSSGYVDTVSASLM</sequence>
<evidence type="ECO:0000256" key="9">
    <source>
        <dbReference type="ARBA" id="ARBA00022989"/>
    </source>
</evidence>
<accession>A0A6G1PYT5</accession>
<evidence type="ECO:0000256" key="3">
    <source>
        <dbReference type="ARBA" id="ARBA00019818"/>
    </source>
</evidence>
<evidence type="ECO:0000256" key="6">
    <source>
        <dbReference type="ARBA" id="ARBA00022729"/>
    </source>
</evidence>